<keyword evidence="2" id="KW-1185">Reference proteome</keyword>
<evidence type="ECO:0000313" key="2">
    <source>
        <dbReference type="Proteomes" id="UP001519332"/>
    </source>
</evidence>
<sequence length="345" mass="37743">MTASSESKQNTAHASALTTPDAKATSEAVLITGAKRWIGEALDAWTEGDQAKVAVMAPMAVELLGKATLWRENPVLLVQLTDQHEASLFLLATQPDLMAKGIKTIGLQVVINRLVKLLGDLPVAKDRQKRIADVRNGAIHVGATGELRYVLLDCLSVLGVLLERLSIERKDFFGLHIYTVDALLDEHRTEISRQVAVKMATARARLTRLEEALGEAAFDMACGELEGQRRTLDPDDFFPSGGVVDCVCPECGSKARLFGDVDVARDSDYEVEALGNGEYDGVVVSYWRASLGPRVFFCMVCNLQLHGTQELAEAALPSRYFEVSSEQLGPDFDIDEHARALYAHE</sequence>
<evidence type="ECO:0000313" key="1">
    <source>
        <dbReference type="EMBL" id="MBP2325339.1"/>
    </source>
</evidence>
<gene>
    <name evidence="1" type="ORF">JOF56_005724</name>
</gene>
<dbReference type="RefSeq" id="WP_209642550.1">
    <property type="nucleotide sequence ID" value="NZ_JAGINW010000001.1"/>
</dbReference>
<evidence type="ECO:0008006" key="3">
    <source>
        <dbReference type="Google" id="ProtNLM"/>
    </source>
</evidence>
<name>A0ABS4TLP1_9PSEU</name>
<protein>
    <recommendedName>
        <fullName evidence="3">DUF4145 domain-containing protein</fullName>
    </recommendedName>
</protein>
<dbReference type="Proteomes" id="UP001519332">
    <property type="component" value="Unassembled WGS sequence"/>
</dbReference>
<accession>A0ABS4TLP1</accession>
<dbReference type="EMBL" id="JAGINW010000001">
    <property type="protein sequence ID" value="MBP2325339.1"/>
    <property type="molecule type" value="Genomic_DNA"/>
</dbReference>
<organism evidence="1 2">
    <name type="scientific">Kibdelosporangium banguiense</name>
    <dbReference type="NCBI Taxonomy" id="1365924"/>
    <lineage>
        <taxon>Bacteria</taxon>
        <taxon>Bacillati</taxon>
        <taxon>Actinomycetota</taxon>
        <taxon>Actinomycetes</taxon>
        <taxon>Pseudonocardiales</taxon>
        <taxon>Pseudonocardiaceae</taxon>
        <taxon>Kibdelosporangium</taxon>
    </lineage>
</organism>
<proteinExistence type="predicted"/>
<reference evidence="1 2" key="1">
    <citation type="submission" date="2021-03" db="EMBL/GenBank/DDBJ databases">
        <title>Sequencing the genomes of 1000 actinobacteria strains.</title>
        <authorList>
            <person name="Klenk H.-P."/>
        </authorList>
    </citation>
    <scope>NUCLEOTIDE SEQUENCE [LARGE SCALE GENOMIC DNA]</scope>
    <source>
        <strain evidence="1 2">DSM 46670</strain>
    </source>
</reference>
<comment type="caution">
    <text evidence="1">The sequence shown here is derived from an EMBL/GenBank/DDBJ whole genome shotgun (WGS) entry which is preliminary data.</text>
</comment>